<evidence type="ECO:0000256" key="5">
    <source>
        <dbReference type="ARBA" id="ARBA00022679"/>
    </source>
</evidence>
<reference evidence="13 14" key="1">
    <citation type="submission" date="2020-04" db="EMBL/GenBank/DDBJ databases">
        <title>Thalassotalea sp. M1531, isolated from the surface of marine red alga.</title>
        <authorList>
            <person name="Pang L."/>
            <person name="Lu D.-C."/>
        </authorList>
    </citation>
    <scope>NUCLEOTIDE SEQUENCE [LARGE SCALE GENOMIC DNA]</scope>
    <source>
        <strain evidence="13 14">M1531</strain>
    </source>
</reference>
<dbReference type="EC" id="2.8.1.12" evidence="3"/>
<evidence type="ECO:0000256" key="2">
    <source>
        <dbReference type="ARBA" id="ARBA00005426"/>
    </source>
</evidence>
<gene>
    <name evidence="13" type="primary">moaE</name>
    <name evidence="13" type="ORF">HII17_11195</name>
</gene>
<dbReference type="Pfam" id="PF02391">
    <property type="entry name" value="MoaE"/>
    <property type="match status" value="1"/>
</dbReference>
<evidence type="ECO:0000256" key="12">
    <source>
        <dbReference type="ARBA" id="ARBA00049878"/>
    </source>
</evidence>
<sequence>MIRVSEPDFNVADEIALLEADNSQDGAVVTFTGRVRQQNDGHDVTGLFLEHYPAMTEKSLLGIVEQAKEKWRINRVSVIHRVGQLYVGDNIVFVGVTSKHRGDAFAAAEYIMDYLKVQAPFWKKETRSGQDAWVEAKTSDQQKAQQW</sequence>
<evidence type="ECO:0000256" key="6">
    <source>
        <dbReference type="ARBA" id="ARBA00023150"/>
    </source>
</evidence>
<dbReference type="InterPro" id="IPR003448">
    <property type="entry name" value="Mopterin_biosynth_MoaE"/>
</dbReference>
<comment type="pathway">
    <text evidence="1">Cofactor biosynthesis; molybdopterin biosynthesis.</text>
</comment>
<comment type="caution">
    <text evidence="13">The sequence shown here is derived from an EMBL/GenBank/DDBJ whole genome shotgun (WGS) entry which is preliminary data.</text>
</comment>
<dbReference type="CDD" id="cd00756">
    <property type="entry name" value="MoaE"/>
    <property type="match status" value="1"/>
</dbReference>
<comment type="similarity">
    <text evidence="2">Belongs to the MoaE family.</text>
</comment>
<dbReference type="InterPro" id="IPR036563">
    <property type="entry name" value="MoaE_sf"/>
</dbReference>
<name>A0A7Y0Q8G6_9GAMM</name>
<evidence type="ECO:0000256" key="1">
    <source>
        <dbReference type="ARBA" id="ARBA00005046"/>
    </source>
</evidence>
<dbReference type="GO" id="GO:0030366">
    <property type="term" value="F:molybdopterin synthase activity"/>
    <property type="evidence" value="ECO:0007669"/>
    <property type="project" value="UniProtKB-EC"/>
</dbReference>
<dbReference type="PANTHER" id="PTHR23404">
    <property type="entry name" value="MOLYBDOPTERIN SYNTHASE RELATED"/>
    <property type="match status" value="1"/>
</dbReference>
<dbReference type="GO" id="GO:0006777">
    <property type="term" value="P:Mo-molybdopterin cofactor biosynthetic process"/>
    <property type="evidence" value="ECO:0007669"/>
    <property type="project" value="UniProtKB-KW"/>
</dbReference>
<dbReference type="EMBL" id="JABBXH010000003">
    <property type="protein sequence ID" value="NMP32135.1"/>
    <property type="molecule type" value="Genomic_DNA"/>
</dbReference>
<accession>A0A7Y0Q8G6</accession>
<comment type="subunit">
    <text evidence="7">Heterotetramer of 2 MoaD subunits and 2 MoaE subunits. Also stable as homodimer. The enzyme changes between these two forms during catalysis.</text>
</comment>
<comment type="catalytic activity">
    <reaction evidence="12">
        <text>2 [molybdopterin-synthase sulfur-carrier protein]-C-terminal-Gly-aminoethanethioate + cyclic pyranopterin phosphate + H2O = molybdopterin + 2 [molybdopterin-synthase sulfur-carrier protein]-C-terminal Gly-Gly + 2 H(+)</text>
        <dbReference type="Rhea" id="RHEA:26333"/>
        <dbReference type="Rhea" id="RHEA-COMP:12202"/>
        <dbReference type="Rhea" id="RHEA-COMP:19907"/>
        <dbReference type="ChEBI" id="CHEBI:15377"/>
        <dbReference type="ChEBI" id="CHEBI:15378"/>
        <dbReference type="ChEBI" id="CHEBI:58698"/>
        <dbReference type="ChEBI" id="CHEBI:59648"/>
        <dbReference type="ChEBI" id="CHEBI:90778"/>
        <dbReference type="ChEBI" id="CHEBI:232372"/>
        <dbReference type="EC" id="2.8.1.12"/>
    </reaction>
</comment>
<dbReference type="AlphaFoldDB" id="A0A7Y0Q8G6"/>
<evidence type="ECO:0000313" key="14">
    <source>
        <dbReference type="Proteomes" id="UP000568664"/>
    </source>
</evidence>
<evidence type="ECO:0000256" key="4">
    <source>
        <dbReference type="ARBA" id="ARBA00013858"/>
    </source>
</evidence>
<dbReference type="Gene3D" id="3.90.1170.40">
    <property type="entry name" value="Molybdopterin biosynthesis MoaE subunit"/>
    <property type="match status" value="1"/>
</dbReference>
<dbReference type="Proteomes" id="UP000568664">
    <property type="component" value="Unassembled WGS sequence"/>
</dbReference>
<proteinExistence type="inferred from homology"/>
<evidence type="ECO:0000313" key="13">
    <source>
        <dbReference type="EMBL" id="NMP32135.1"/>
    </source>
</evidence>
<keyword evidence="6" id="KW-0501">Molybdenum cofactor biosynthesis</keyword>
<evidence type="ECO:0000256" key="8">
    <source>
        <dbReference type="ARBA" id="ARBA00029745"/>
    </source>
</evidence>
<dbReference type="UniPathway" id="UPA00344"/>
<evidence type="ECO:0000256" key="11">
    <source>
        <dbReference type="ARBA" id="ARBA00032474"/>
    </source>
</evidence>
<evidence type="ECO:0000256" key="7">
    <source>
        <dbReference type="ARBA" id="ARBA00026066"/>
    </source>
</evidence>
<evidence type="ECO:0000256" key="3">
    <source>
        <dbReference type="ARBA" id="ARBA00011950"/>
    </source>
</evidence>
<keyword evidence="5 13" id="KW-0808">Transferase</keyword>
<evidence type="ECO:0000256" key="10">
    <source>
        <dbReference type="ARBA" id="ARBA00030781"/>
    </source>
</evidence>
<dbReference type="RefSeq" id="WP_169075452.1">
    <property type="nucleotide sequence ID" value="NZ_JABBXH010000003.1"/>
</dbReference>
<protein>
    <recommendedName>
        <fullName evidence="4">Molybdopterin synthase catalytic subunit</fullName>
        <ecNumber evidence="3">2.8.1.12</ecNumber>
    </recommendedName>
    <alternativeName>
        <fullName evidence="10">MPT synthase subunit 2</fullName>
    </alternativeName>
    <alternativeName>
        <fullName evidence="8">Molybdenum cofactor biosynthesis protein E</fullName>
    </alternativeName>
    <alternativeName>
        <fullName evidence="9">Molybdopterin-converting factor large subunit</fullName>
    </alternativeName>
    <alternativeName>
        <fullName evidence="11">Molybdopterin-converting factor subunit 2</fullName>
    </alternativeName>
</protein>
<evidence type="ECO:0000256" key="9">
    <source>
        <dbReference type="ARBA" id="ARBA00030407"/>
    </source>
</evidence>
<dbReference type="SUPFAM" id="SSF54690">
    <property type="entry name" value="Molybdopterin synthase subunit MoaE"/>
    <property type="match status" value="1"/>
</dbReference>
<keyword evidence="14" id="KW-1185">Reference proteome</keyword>
<dbReference type="NCBIfam" id="NF007959">
    <property type="entry name" value="PRK10678.1"/>
    <property type="match status" value="1"/>
</dbReference>
<organism evidence="13 14">
    <name type="scientific">Thalassotalea algicola</name>
    <dbReference type="NCBI Taxonomy" id="2716224"/>
    <lineage>
        <taxon>Bacteria</taxon>
        <taxon>Pseudomonadati</taxon>
        <taxon>Pseudomonadota</taxon>
        <taxon>Gammaproteobacteria</taxon>
        <taxon>Alteromonadales</taxon>
        <taxon>Colwelliaceae</taxon>
        <taxon>Thalassotalea</taxon>
    </lineage>
</organism>
<dbReference type="FunFam" id="3.90.1170.40:FF:000001">
    <property type="entry name" value="Molybdopterin synthase catalytic subunit MoaE"/>
    <property type="match status" value="1"/>
</dbReference>